<feature type="domain" description="Glycosyltransferase subfamily 4-like N-terminal" evidence="3">
    <location>
        <begin position="15"/>
        <end position="161"/>
    </location>
</feature>
<name>A0A517PEF8_9PLAN</name>
<evidence type="ECO:0000259" key="2">
    <source>
        <dbReference type="Pfam" id="PF00534"/>
    </source>
</evidence>
<dbReference type="EC" id="2.4.-.-" evidence="4"/>
<dbReference type="Proteomes" id="UP000318741">
    <property type="component" value="Chromosome"/>
</dbReference>
<dbReference type="InterPro" id="IPR001296">
    <property type="entry name" value="Glyco_trans_1"/>
</dbReference>
<gene>
    <name evidence="4" type="primary">cotSA_2</name>
    <name evidence="4" type="ORF">CA12_38800</name>
</gene>
<keyword evidence="4" id="KW-0167">Capsid protein</keyword>
<evidence type="ECO:0000313" key="5">
    <source>
        <dbReference type="Proteomes" id="UP000318741"/>
    </source>
</evidence>
<feature type="domain" description="Glycosyl transferase family 1" evidence="2">
    <location>
        <begin position="172"/>
        <end position="339"/>
    </location>
</feature>
<keyword evidence="5" id="KW-1185">Reference proteome</keyword>
<evidence type="ECO:0000256" key="1">
    <source>
        <dbReference type="SAM" id="MobiDB-lite"/>
    </source>
</evidence>
<dbReference type="Pfam" id="PF13439">
    <property type="entry name" value="Glyco_transf_4"/>
    <property type="match status" value="1"/>
</dbReference>
<evidence type="ECO:0000259" key="3">
    <source>
        <dbReference type="Pfam" id="PF13439"/>
    </source>
</evidence>
<feature type="region of interest" description="Disordered" evidence="1">
    <location>
        <begin position="384"/>
        <end position="406"/>
    </location>
</feature>
<dbReference type="EMBL" id="CP036265">
    <property type="protein sequence ID" value="QDT17748.1"/>
    <property type="molecule type" value="Genomic_DNA"/>
</dbReference>
<dbReference type="Gene3D" id="3.40.50.2000">
    <property type="entry name" value="Glycogen Phosphorylase B"/>
    <property type="match status" value="2"/>
</dbReference>
<organism evidence="4 5">
    <name type="scientific">Alienimonas californiensis</name>
    <dbReference type="NCBI Taxonomy" id="2527989"/>
    <lineage>
        <taxon>Bacteria</taxon>
        <taxon>Pseudomonadati</taxon>
        <taxon>Planctomycetota</taxon>
        <taxon>Planctomycetia</taxon>
        <taxon>Planctomycetales</taxon>
        <taxon>Planctomycetaceae</taxon>
        <taxon>Alienimonas</taxon>
    </lineage>
</organism>
<evidence type="ECO:0000313" key="4">
    <source>
        <dbReference type="EMBL" id="QDT17748.1"/>
    </source>
</evidence>
<dbReference type="SUPFAM" id="SSF53756">
    <property type="entry name" value="UDP-Glycosyltransferase/glycogen phosphorylase"/>
    <property type="match status" value="1"/>
</dbReference>
<reference evidence="4 5" key="1">
    <citation type="submission" date="2019-02" db="EMBL/GenBank/DDBJ databases">
        <title>Deep-cultivation of Planctomycetes and their phenomic and genomic characterization uncovers novel biology.</title>
        <authorList>
            <person name="Wiegand S."/>
            <person name="Jogler M."/>
            <person name="Boedeker C."/>
            <person name="Pinto D."/>
            <person name="Vollmers J."/>
            <person name="Rivas-Marin E."/>
            <person name="Kohn T."/>
            <person name="Peeters S.H."/>
            <person name="Heuer A."/>
            <person name="Rast P."/>
            <person name="Oberbeckmann S."/>
            <person name="Bunk B."/>
            <person name="Jeske O."/>
            <person name="Meyerdierks A."/>
            <person name="Storesund J.E."/>
            <person name="Kallscheuer N."/>
            <person name="Luecker S."/>
            <person name="Lage O.M."/>
            <person name="Pohl T."/>
            <person name="Merkel B.J."/>
            <person name="Hornburger P."/>
            <person name="Mueller R.-W."/>
            <person name="Bruemmer F."/>
            <person name="Labrenz M."/>
            <person name="Spormann A.M."/>
            <person name="Op den Camp H."/>
            <person name="Overmann J."/>
            <person name="Amann R."/>
            <person name="Jetten M.S.M."/>
            <person name="Mascher T."/>
            <person name="Medema M.H."/>
            <person name="Devos D.P."/>
            <person name="Kaster A.-K."/>
            <person name="Ovreas L."/>
            <person name="Rohde M."/>
            <person name="Galperin M.Y."/>
            <person name="Jogler C."/>
        </authorList>
    </citation>
    <scope>NUCLEOTIDE SEQUENCE [LARGE SCALE GENOMIC DNA]</scope>
    <source>
        <strain evidence="4 5">CA12</strain>
    </source>
</reference>
<protein>
    <submittedName>
        <fullName evidence="4">Spore coat protein SA</fullName>
        <ecNumber evidence="4">2.4.-.-</ecNumber>
    </submittedName>
</protein>
<dbReference type="AlphaFoldDB" id="A0A517PEF8"/>
<dbReference type="OrthoDB" id="9765330at2"/>
<keyword evidence="4" id="KW-0808">Transferase</keyword>
<dbReference type="GO" id="GO:0016757">
    <property type="term" value="F:glycosyltransferase activity"/>
    <property type="evidence" value="ECO:0007669"/>
    <property type="project" value="UniProtKB-KW"/>
</dbReference>
<proteinExistence type="predicted"/>
<dbReference type="InterPro" id="IPR028098">
    <property type="entry name" value="Glyco_trans_4-like_N"/>
</dbReference>
<accession>A0A517PEF8</accession>
<keyword evidence="4" id="KW-0946">Virion</keyword>
<sequence>MRIGFVSTYPPAECGIATYTQYLRESFNPSQHESFVICQAGGAGEGVFPLWHPGQRFSENVFGTATRMTPDVVHIQHEYGLFGSQHGAEVVDLLLRLRLAEVPAVVTLHTVYETITDAQRMVLRHIVEDSSAVIVHESYQKETLVREFGRPEKVHVIEHGIREADPVPDAKRRLGLEGKKVVLMCGYFRKSKGFDEALRFFPEVAENCDDAVLVMAGKIRGIEAKDVQAELYSALDEMPFADRVRYFRGQFPQYTLDALLSAADCVVLPYRAGAQSGMLSQCLAFGAPVVSSGLRAFRDVLERTGGGLVCDHPEEYGSAITRVLTEPDLAEDLRRSARRYIRETGGWSRIAERHLDVYEPLVNPPGSRGQYAFLPEPAVEAMRTPKAPALDRPTRRPALSRAADRGTFRYRDGHTALAAAE</sequence>
<dbReference type="Pfam" id="PF00534">
    <property type="entry name" value="Glycos_transf_1"/>
    <property type="match status" value="1"/>
</dbReference>
<dbReference type="KEGG" id="acaf:CA12_38800"/>
<dbReference type="PANTHER" id="PTHR12526">
    <property type="entry name" value="GLYCOSYLTRANSFERASE"/>
    <property type="match status" value="1"/>
</dbReference>
<dbReference type="RefSeq" id="WP_145360740.1">
    <property type="nucleotide sequence ID" value="NZ_CP036265.1"/>
</dbReference>
<keyword evidence="4" id="KW-0328">Glycosyltransferase</keyword>